<proteinExistence type="predicted"/>
<dbReference type="EMBL" id="OX458932">
    <property type="protein sequence ID" value="CAI9084616.1"/>
    <property type="molecule type" value="Genomic_DNA"/>
</dbReference>
<reference evidence="2" key="1">
    <citation type="submission" date="2023-03" db="EMBL/GenBank/DDBJ databases">
        <authorList>
            <person name="Cremers G."/>
            <person name="Picone N."/>
        </authorList>
    </citation>
    <scope>NUCLEOTIDE SEQUENCE</scope>
    <source>
        <strain evidence="2">Sample_alias</strain>
    </source>
</reference>
<evidence type="ECO:0000313" key="2">
    <source>
        <dbReference type="EMBL" id="CAI9084616.1"/>
    </source>
</evidence>
<keyword evidence="3" id="KW-1185">Reference proteome</keyword>
<gene>
    <name evidence="2" type="ORF">MFUM_0213</name>
</gene>
<sequence>MFLDLERGKKGIERQKNNSKNYGKKRTYEEDHKTDADLLLRGLLLHERQAGELKRELEEIESIHS</sequence>
<evidence type="ECO:0000256" key="1">
    <source>
        <dbReference type="SAM" id="MobiDB-lite"/>
    </source>
</evidence>
<name>A0ABM9IAD9_9BACT</name>
<organism evidence="2 3">
    <name type="scientific">Candidatus Methylacidiphilum fumarolicum</name>
    <dbReference type="NCBI Taxonomy" id="591154"/>
    <lineage>
        <taxon>Bacteria</taxon>
        <taxon>Pseudomonadati</taxon>
        <taxon>Verrucomicrobiota</taxon>
        <taxon>Methylacidiphilae</taxon>
        <taxon>Methylacidiphilales</taxon>
        <taxon>Methylacidiphilaceae</taxon>
        <taxon>Methylacidiphilum (ex Ratnadevi et al. 2023)</taxon>
    </lineage>
</organism>
<accession>A0ABM9IAD9</accession>
<feature type="compositionally biased region" description="Basic and acidic residues" evidence="1">
    <location>
        <begin position="1"/>
        <end position="16"/>
    </location>
</feature>
<feature type="region of interest" description="Disordered" evidence="1">
    <location>
        <begin position="1"/>
        <end position="29"/>
    </location>
</feature>
<protein>
    <submittedName>
        <fullName evidence="2">Uncharacterized protein</fullName>
    </submittedName>
</protein>
<dbReference type="RefSeq" id="WP_009059938.1">
    <property type="nucleotide sequence ID" value="NZ_JAHXRZ010000003.1"/>
</dbReference>
<evidence type="ECO:0000313" key="3">
    <source>
        <dbReference type="Proteomes" id="UP001161497"/>
    </source>
</evidence>
<dbReference type="Proteomes" id="UP001161497">
    <property type="component" value="Chromosome"/>
</dbReference>